<sequence>MTCPAGYTFNTTEPRKAPFAATSETLKPGQRFQYWDYNIMWTEMHLPASRLEPLRMIGDALADDALEALQIRTGEDALKALREYTARPEGEQESLAPRLLMKHLMTVPEWVDWEQVKRGQEVYWRYCFFISHALLHFSLAGGFAIPKITKVLNSTGYLSGKRTKERVLETAQFILDIAHSLEHLQPGTGSGWESIIQVRFLHAGVRTRLSKISRAHSKYYNIEEHGVPINQEDLLATLFSFSNTMWRVMDERMGVRMTSEEKEDYLHLWRYVGYMMGVDDILGATRTPERADACLESIVMHLADPDAESGRMCSTLLTNMAHKPAIPIHIIRAIGLPDPVKVHLAMAEHLLGPEFWKVNKLPTMTRPYRIFKHLFLYLLFADLWLVDKLPWWVRIRSPLVREGQYRMIAREIGRERTQFELVEVPEEGGKGFEGQESGVAPHDAIGYRAEVAVGGKGGNGWPMVLTVASAALGVAMVLAR</sequence>
<gene>
    <name evidence="2" type="ORF">BGZ96_003596</name>
</gene>
<accession>A0ABQ7K8B6</accession>
<evidence type="ECO:0000259" key="1">
    <source>
        <dbReference type="Pfam" id="PF09995"/>
    </source>
</evidence>
<evidence type="ECO:0000313" key="3">
    <source>
        <dbReference type="Proteomes" id="UP001194696"/>
    </source>
</evidence>
<dbReference type="Pfam" id="PF09995">
    <property type="entry name" value="MPAB_Lcp_cat"/>
    <property type="match status" value="1"/>
</dbReference>
<protein>
    <recommendedName>
        <fullName evidence="1">ER-bound oxygenase mpaB/mpaB'/Rubber oxygenase catalytic domain-containing protein</fullName>
    </recommendedName>
</protein>
<comment type="caution">
    <text evidence="2">The sequence shown here is derived from an EMBL/GenBank/DDBJ whole genome shotgun (WGS) entry which is preliminary data.</text>
</comment>
<dbReference type="InterPro" id="IPR037473">
    <property type="entry name" value="Lcp-like"/>
</dbReference>
<organism evidence="2 3">
    <name type="scientific">Linnemannia gamsii</name>
    <dbReference type="NCBI Taxonomy" id="64522"/>
    <lineage>
        <taxon>Eukaryota</taxon>
        <taxon>Fungi</taxon>
        <taxon>Fungi incertae sedis</taxon>
        <taxon>Mucoromycota</taxon>
        <taxon>Mortierellomycotina</taxon>
        <taxon>Mortierellomycetes</taxon>
        <taxon>Mortierellales</taxon>
        <taxon>Mortierellaceae</taxon>
        <taxon>Linnemannia</taxon>
    </lineage>
</organism>
<keyword evidence="3" id="KW-1185">Reference proteome</keyword>
<dbReference type="Proteomes" id="UP001194696">
    <property type="component" value="Unassembled WGS sequence"/>
</dbReference>
<evidence type="ECO:0000313" key="2">
    <source>
        <dbReference type="EMBL" id="KAG0292825.1"/>
    </source>
</evidence>
<proteinExistence type="predicted"/>
<name>A0ABQ7K8B6_9FUNG</name>
<feature type="domain" description="ER-bound oxygenase mpaB/mpaB'/Rubber oxygenase catalytic" evidence="1">
    <location>
        <begin position="160"/>
        <end position="362"/>
    </location>
</feature>
<reference evidence="2 3" key="1">
    <citation type="journal article" date="2020" name="Fungal Divers.">
        <title>Resolving the Mortierellaceae phylogeny through synthesis of multi-gene phylogenetics and phylogenomics.</title>
        <authorList>
            <person name="Vandepol N."/>
            <person name="Liber J."/>
            <person name="Desiro A."/>
            <person name="Na H."/>
            <person name="Kennedy M."/>
            <person name="Barry K."/>
            <person name="Grigoriev I.V."/>
            <person name="Miller A.N."/>
            <person name="O'Donnell K."/>
            <person name="Stajich J.E."/>
            <person name="Bonito G."/>
        </authorList>
    </citation>
    <scope>NUCLEOTIDE SEQUENCE [LARGE SCALE GENOMIC DNA]</scope>
    <source>
        <strain evidence="2 3">AD045</strain>
    </source>
</reference>
<dbReference type="EMBL" id="JAAAIM010000179">
    <property type="protein sequence ID" value="KAG0292825.1"/>
    <property type="molecule type" value="Genomic_DNA"/>
</dbReference>
<dbReference type="PANTHER" id="PTHR37539:SF1">
    <property type="entry name" value="ER-BOUND OXYGENASE MPAB_MPAB'_RUBBER OXYGENASE CATALYTIC DOMAIN-CONTAINING PROTEIN"/>
    <property type="match status" value="1"/>
</dbReference>
<dbReference type="PANTHER" id="PTHR37539">
    <property type="entry name" value="SECRETED PROTEIN-RELATED"/>
    <property type="match status" value="1"/>
</dbReference>
<dbReference type="InterPro" id="IPR018713">
    <property type="entry name" value="MPAB/Lcp_cat_dom"/>
</dbReference>